<comment type="subcellular location">
    <subcellularLocation>
        <location evidence="1">Periplasm</location>
    </subcellularLocation>
</comment>
<dbReference type="InterPro" id="IPR050555">
    <property type="entry name" value="Bact_Solute-Bind_Prot2"/>
</dbReference>
<dbReference type="EMBL" id="JAJBZT010000002">
    <property type="protein sequence ID" value="MCB6182867.1"/>
    <property type="molecule type" value="Genomic_DNA"/>
</dbReference>
<reference evidence="5" key="1">
    <citation type="submission" date="2021-10" db="EMBL/GenBank/DDBJ databases">
        <title>The complete genome sequence of Leeia sp. TBRC 13508.</title>
        <authorList>
            <person name="Charoenyingcharoen P."/>
            <person name="Yukphan P."/>
        </authorList>
    </citation>
    <scope>NUCLEOTIDE SEQUENCE</scope>
    <source>
        <strain evidence="5">TBRC 13508</strain>
    </source>
</reference>
<gene>
    <name evidence="5" type="ORF">LIN78_04795</name>
</gene>
<evidence type="ECO:0000259" key="4">
    <source>
        <dbReference type="Pfam" id="PF13407"/>
    </source>
</evidence>
<feature type="chain" id="PRO_5046037077" evidence="3">
    <location>
        <begin position="20"/>
        <end position="339"/>
    </location>
</feature>
<dbReference type="InterPro" id="IPR025997">
    <property type="entry name" value="SBP_2_dom"/>
</dbReference>
<dbReference type="Gene3D" id="3.40.50.2300">
    <property type="match status" value="2"/>
</dbReference>
<proteinExistence type="inferred from homology"/>
<dbReference type="PANTHER" id="PTHR30036">
    <property type="entry name" value="D-XYLOSE-BINDING PERIPLASMIC PROTEIN"/>
    <property type="match status" value="1"/>
</dbReference>
<dbReference type="Proteomes" id="UP001165395">
    <property type="component" value="Unassembled WGS sequence"/>
</dbReference>
<feature type="domain" description="Periplasmic binding protein" evidence="4">
    <location>
        <begin position="25"/>
        <end position="269"/>
    </location>
</feature>
<evidence type="ECO:0000256" key="1">
    <source>
        <dbReference type="ARBA" id="ARBA00004418"/>
    </source>
</evidence>
<keyword evidence="3" id="KW-0732">Signal</keyword>
<protein>
    <submittedName>
        <fullName evidence="5">Substrate-binding domain-containing protein</fullName>
    </submittedName>
</protein>
<dbReference type="PANTHER" id="PTHR30036:SF7">
    <property type="entry name" value="ABC TRANSPORTER PERIPLASMIC-BINDING PROTEIN YPHF"/>
    <property type="match status" value="1"/>
</dbReference>
<feature type="signal peptide" evidence="3">
    <location>
        <begin position="1"/>
        <end position="19"/>
    </location>
</feature>
<accession>A0ABS8D3W7</accession>
<comment type="similarity">
    <text evidence="2">Belongs to the bacterial solute-binding protein 2 family.</text>
</comment>
<evidence type="ECO:0000256" key="3">
    <source>
        <dbReference type="SAM" id="SignalP"/>
    </source>
</evidence>
<dbReference type="InterPro" id="IPR028082">
    <property type="entry name" value="Peripla_BP_I"/>
</dbReference>
<dbReference type="SUPFAM" id="SSF53822">
    <property type="entry name" value="Periplasmic binding protein-like I"/>
    <property type="match status" value="1"/>
</dbReference>
<keyword evidence="6" id="KW-1185">Reference proteome</keyword>
<name>A0ABS8D3W7_9NEIS</name>
<evidence type="ECO:0000313" key="5">
    <source>
        <dbReference type="EMBL" id="MCB6182867.1"/>
    </source>
</evidence>
<organism evidence="5 6">
    <name type="scientific">Leeia speluncae</name>
    <dbReference type="NCBI Taxonomy" id="2884804"/>
    <lineage>
        <taxon>Bacteria</taxon>
        <taxon>Pseudomonadati</taxon>
        <taxon>Pseudomonadota</taxon>
        <taxon>Betaproteobacteria</taxon>
        <taxon>Neisseriales</taxon>
        <taxon>Leeiaceae</taxon>
        <taxon>Leeia</taxon>
    </lineage>
</organism>
<comment type="caution">
    <text evidence="5">The sequence shown here is derived from an EMBL/GenBank/DDBJ whole genome shotgun (WGS) entry which is preliminary data.</text>
</comment>
<dbReference type="RefSeq" id="WP_227179029.1">
    <property type="nucleotide sequence ID" value="NZ_JAJBZT010000002.1"/>
</dbReference>
<evidence type="ECO:0000256" key="2">
    <source>
        <dbReference type="ARBA" id="ARBA00007639"/>
    </source>
</evidence>
<evidence type="ECO:0000313" key="6">
    <source>
        <dbReference type="Proteomes" id="UP001165395"/>
    </source>
</evidence>
<dbReference type="Pfam" id="PF13407">
    <property type="entry name" value="Peripla_BP_4"/>
    <property type="match status" value="1"/>
</dbReference>
<sequence length="339" mass="37691">MKKLCCLILCLLIAPWASATRLVMISHAPNSDKWWSVIKQSIQDASQDLGIQIEYWNPPDGDLKKMAALLEKARQEHVDGVMTTIADFNTLAPAIQALGKDHIPVVTFNSGLNSQSNVLGALMHIGQPEYQAAYEAGERARKEGAKRVVCLNNFANNSVSNDRCRGFAEGTGNGAENAMLVIDGNENDSRTKIFNYLSAHPEIDSVMALGPMSAHPLLDVMKKLPNRQLKVYTFDLSDRIVQAIKTGDIRFAIDQQPYLQGYISAMVLNYWLTMPHPDNNVLADIDKINKKVKNNPKLLERLKEYGLSPVYKARNIQSGPGFVTKENASNVEKYAGKYR</sequence>